<sequence length="83" mass="9549">MYESQVPPFNEQANVQAISSDIAVLLTDWIDEAKRPQSAASRGDFPVFRIDQAVEQYLAELEPGRTETKAAYEAIKRQLRRHW</sequence>
<protein>
    <submittedName>
        <fullName evidence="1">Uncharacterized protein</fullName>
    </submittedName>
</protein>
<comment type="caution">
    <text evidence="1">The sequence shown here is derived from an EMBL/GenBank/DDBJ whole genome shotgun (WGS) entry which is preliminary data.</text>
</comment>
<accession>A0A1M2VPD1</accession>
<dbReference type="Proteomes" id="UP000184267">
    <property type="component" value="Unassembled WGS sequence"/>
</dbReference>
<organism evidence="1 2">
    <name type="scientific">Trametes pubescens</name>
    <name type="common">White-rot fungus</name>
    <dbReference type="NCBI Taxonomy" id="154538"/>
    <lineage>
        <taxon>Eukaryota</taxon>
        <taxon>Fungi</taxon>
        <taxon>Dikarya</taxon>
        <taxon>Basidiomycota</taxon>
        <taxon>Agaricomycotina</taxon>
        <taxon>Agaricomycetes</taxon>
        <taxon>Polyporales</taxon>
        <taxon>Polyporaceae</taxon>
        <taxon>Trametes</taxon>
    </lineage>
</organism>
<dbReference type="OrthoDB" id="3236314at2759"/>
<dbReference type="EMBL" id="MNAD01000912">
    <property type="protein sequence ID" value="OJT09455.1"/>
    <property type="molecule type" value="Genomic_DNA"/>
</dbReference>
<evidence type="ECO:0000313" key="2">
    <source>
        <dbReference type="Proteomes" id="UP000184267"/>
    </source>
</evidence>
<evidence type="ECO:0000313" key="1">
    <source>
        <dbReference type="EMBL" id="OJT09455.1"/>
    </source>
</evidence>
<reference evidence="1 2" key="1">
    <citation type="submission" date="2016-10" db="EMBL/GenBank/DDBJ databases">
        <title>Genome sequence of the basidiomycete white-rot fungus Trametes pubescens.</title>
        <authorList>
            <person name="Makela M.R."/>
            <person name="Granchi Z."/>
            <person name="Peng M."/>
            <person name="De Vries R.P."/>
            <person name="Grigoriev I."/>
            <person name="Riley R."/>
            <person name="Hilden K."/>
        </authorList>
    </citation>
    <scope>NUCLEOTIDE SEQUENCE [LARGE SCALE GENOMIC DNA]</scope>
    <source>
        <strain evidence="1 2">FBCC735</strain>
    </source>
</reference>
<dbReference type="STRING" id="154538.A0A1M2VPD1"/>
<gene>
    <name evidence="1" type="ORF">TRAPUB_14072</name>
</gene>
<name>A0A1M2VPD1_TRAPU</name>
<keyword evidence="2" id="KW-1185">Reference proteome</keyword>
<dbReference type="AlphaFoldDB" id="A0A1M2VPD1"/>
<proteinExistence type="predicted"/>